<proteinExistence type="predicted"/>
<feature type="region of interest" description="Disordered" evidence="1">
    <location>
        <begin position="55"/>
        <end position="88"/>
    </location>
</feature>
<sequence>MNTKRQTIWLVSMLSLMVVLSAYYLFTSGSEDADKLASMANQQTLQNQTKVNITEDGKNAQLQKDPILGEDTKDPNKSTDTAAVQGTDKTKMDATTMTDDEIISKATDKAVSGTDYFIQKDMERHDKITKELDKWITISTDVNQTKEAVGEAMDNIRRIDETQAKIEQIEETLGKDFPHALVQQSDDGRWKVTVQADKMEKKDAVAIIDLVMKEMNIGADKFAGVQLVE</sequence>
<keyword evidence="4" id="KW-1185">Reference proteome</keyword>
<keyword evidence="2" id="KW-0472">Membrane</keyword>
<gene>
    <name evidence="3" type="ORF">E0485_10685</name>
</gene>
<protein>
    <submittedName>
        <fullName evidence="3">SpoIIIAH-like family protein</fullName>
    </submittedName>
</protein>
<dbReference type="Gene3D" id="1.10.287.4300">
    <property type="entry name" value="Stage III sporulation protein AH-like"/>
    <property type="match status" value="1"/>
</dbReference>
<dbReference type="RefSeq" id="WP_132418023.1">
    <property type="nucleotide sequence ID" value="NZ_SKFG01000009.1"/>
</dbReference>
<dbReference type="OrthoDB" id="2604916at2"/>
<dbReference type="Pfam" id="PF12685">
    <property type="entry name" value="SpoIIIAH"/>
    <property type="match status" value="1"/>
</dbReference>
<dbReference type="AlphaFoldDB" id="A0A4V2WNZ6"/>
<comment type="caution">
    <text evidence="3">The sequence shown here is derived from an EMBL/GenBank/DDBJ whole genome shotgun (WGS) entry which is preliminary data.</text>
</comment>
<accession>A0A4V2WNZ6</accession>
<reference evidence="3 4" key="1">
    <citation type="submission" date="2019-03" db="EMBL/GenBank/DDBJ databases">
        <authorList>
            <person name="Kim M.K.M."/>
        </authorList>
    </citation>
    <scope>NUCLEOTIDE SEQUENCE [LARGE SCALE GENOMIC DNA]</scope>
    <source>
        <strain evidence="3 4">18JY21-1</strain>
    </source>
</reference>
<organism evidence="3 4">
    <name type="scientific">Paenibacillus albiflavus</name>
    <dbReference type="NCBI Taxonomy" id="2545760"/>
    <lineage>
        <taxon>Bacteria</taxon>
        <taxon>Bacillati</taxon>
        <taxon>Bacillota</taxon>
        <taxon>Bacilli</taxon>
        <taxon>Bacillales</taxon>
        <taxon>Paenibacillaceae</taxon>
        <taxon>Paenibacillus</taxon>
    </lineage>
</organism>
<evidence type="ECO:0000313" key="3">
    <source>
        <dbReference type="EMBL" id="TCZ77452.1"/>
    </source>
</evidence>
<name>A0A4V2WNZ6_9BACL</name>
<evidence type="ECO:0000313" key="4">
    <source>
        <dbReference type="Proteomes" id="UP000295418"/>
    </source>
</evidence>
<dbReference type="InterPro" id="IPR024232">
    <property type="entry name" value="SpoIIIAH"/>
</dbReference>
<dbReference type="Proteomes" id="UP000295418">
    <property type="component" value="Unassembled WGS sequence"/>
</dbReference>
<keyword evidence="2" id="KW-1133">Transmembrane helix</keyword>
<dbReference type="EMBL" id="SKFG01000009">
    <property type="protein sequence ID" value="TCZ77452.1"/>
    <property type="molecule type" value="Genomic_DNA"/>
</dbReference>
<feature type="transmembrane region" description="Helical" evidence="2">
    <location>
        <begin position="7"/>
        <end position="26"/>
    </location>
</feature>
<dbReference type="InterPro" id="IPR038503">
    <property type="entry name" value="SpoIIIAH_sf"/>
</dbReference>
<keyword evidence="2" id="KW-0812">Transmembrane</keyword>
<evidence type="ECO:0000256" key="1">
    <source>
        <dbReference type="SAM" id="MobiDB-lite"/>
    </source>
</evidence>
<evidence type="ECO:0000256" key="2">
    <source>
        <dbReference type="SAM" id="Phobius"/>
    </source>
</evidence>